<keyword evidence="2" id="KW-1185">Reference proteome</keyword>
<dbReference type="EMBL" id="JAOPGA020000806">
    <property type="protein sequence ID" value="KAL0481996.1"/>
    <property type="molecule type" value="Genomic_DNA"/>
</dbReference>
<organism evidence="1 2">
    <name type="scientific">Acrasis kona</name>
    <dbReference type="NCBI Taxonomy" id="1008807"/>
    <lineage>
        <taxon>Eukaryota</taxon>
        <taxon>Discoba</taxon>
        <taxon>Heterolobosea</taxon>
        <taxon>Tetramitia</taxon>
        <taxon>Eutetramitia</taxon>
        <taxon>Acrasidae</taxon>
        <taxon>Acrasis</taxon>
    </lineage>
</organism>
<proteinExistence type="predicted"/>
<dbReference type="Proteomes" id="UP001431209">
    <property type="component" value="Unassembled WGS sequence"/>
</dbReference>
<gene>
    <name evidence="1" type="ORF">AKO1_013148</name>
</gene>
<name>A0AAW2YYJ5_9EUKA</name>
<evidence type="ECO:0000313" key="1">
    <source>
        <dbReference type="EMBL" id="KAL0481996.1"/>
    </source>
</evidence>
<accession>A0AAW2YYJ5</accession>
<dbReference type="AlphaFoldDB" id="A0AAW2YYJ5"/>
<protein>
    <submittedName>
        <fullName evidence="1">Virion-associated protein</fullName>
    </submittedName>
</protein>
<reference evidence="1 2" key="1">
    <citation type="submission" date="2024-03" db="EMBL/GenBank/DDBJ databases">
        <title>The Acrasis kona genome and developmental transcriptomes reveal deep origins of eukaryotic multicellular pathways.</title>
        <authorList>
            <person name="Sheikh S."/>
            <person name="Fu C.-J."/>
            <person name="Brown M.W."/>
            <person name="Baldauf S.L."/>
        </authorList>
    </citation>
    <scope>NUCLEOTIDE SEQUENCE [LARGE SCALE GENOMIC DNA]</scope>
    <source>
        <strain evidence="1 2">ATCC MYA-3509</strain>
    </source>
</reference>
<sequence length="72" mass="8220">MVIITNDKQVLGAEANPRVPIDKLLQDSDIKFVDKKYESDGLFTYYFKNENSGEELVYNRVNPDSHSVLKGL</sequence>
<comment type="caution">
    <text evidence="1">The sequence shown here is derived from an EMBL/GenBank/DDBJ whole genome shotgun (WGS) entry which is preliminary data.</text>
</comment>
<evidence type="ECO:0000313" key="2">
    <source>
        <dbReference type="Proteomes" id="UP001431209"/>
    </source>
</evidence>